<accession>B9M1U5</accession>
<dbReference type="NCBIfam" id="TIGR01525">
    <property type="entry name" value="ATPase-IB_hvy"/>
    <property type="match status" value="1"/>
</dbReference>
<evidence type="ECO:0000256" key="10">
    <source>
        <dbReference type="ARBA" id="ARBA00022842"/>
    </source>
</evidence>
<evidence type="ECO:0000256" key="7">
    <source>
        <dbReference type="ARBA" id="ARBA00022723"/>
    </source>
</evidence>
<dbReference type="GO" id="GO:0005507">
    <property type="term" value="F:copper ion binding"/>
    <property type="evidence" value="ECO:0007669"/>
    <property type="project" value="TreeGrafter"/>
</dbReference>
<dbReference type="EMBL" id="CP001390">
    <property type="protein sequence ID" value="ACM19241.1"/>
    <property type="molecule type" value="Genomic_DNA"/>
</dbReference>
<dbReference type="KEGG" id="geo:Geob_0879"/>
<dbReference type="Pfam" id="PF00122">
    <property type="entry name" value="E1-E2_ATPase"/>
    <property type="match status" value="1"/>
</dbReference>
<dbReference type="InterPro" id="IPR018303">
    <property type="entry name" value="ATPase_P-typ_P_site"/>
</dbReference>
<dbReference type="PROSITE" id="PS01229">
    <property type="entry name" value="COF_2"/>
    <property type="match status" value="1"/>
</dbReference>
<feature type="transmembrane region" description="Helical" evidence="15">
    <location>
        <begin position="25"/>
        <end position="45"/>
    </location>
</feature>
<evidence type="ECO:0000313" key="17">
    <source>
        <dbReference type="EMBL" id="ACM19241.1"/>
    </source>
</evidence>
<dbReference type="Pfam" id="PF00702">
    <property type="entry name" value="Hydrolase"/>
    <property type="match status" value="1"/>
</dbReference>
<protein>
    <submittedName>
        <fullName evidence="17">Heavy metal-translocating P-type ATPase</fullName>
    </submittedName>
</protein>
<keyword evidence="9 15" id="KW-0067">ATP-binding</keyword>
<keyword evidence="8 15" id="KW-0547">Nucleotide-binding</keyword>
<keyword evidence="5" id="KW-0597">Phosphoprotein</keyword>
<evidence type="ECO:0000259" key="16">
    <source>
        <dbReference type="Pfam" id="PF00122"/>
    </source>
</evidence>
<organism evidence="17 18">
    <name type="scientific">Geotalea daltonii (strain DSM 22248 / JCM 15807 / FRC-32)</name>
    <name type="common">Geobacter daltonii</name>
    <dbReference type="NCBI Taxonomy" id="316067"/>
    <lineage>
        <taxon>Bacteria</taxon>
        <taxon>Pseudomonadati</taxon>
        <taxon>Thermodesulfobacteriota</taxon>
        <taxon>Desulfuromonadia</taxon>
        <taxon>Geobacterales</taxon>
        <taxon>Geobacteraceae</taxon>
        <taxon>Geotalea</taxon>
    </lineage>
</organism>
<feature type="transmembrane region" description="Helical" evidence="15">
    <location>
        <begin position="326"/>
        <end position="346"/>
    </location>
</feature>
<evidence type="ECO:0000256" key="3">
    <source>
        <dbReference type="ARBA" id="ARBA00022448"/>
    </source>
</evidence>
<keyword evidence="18" id="KW-1185">Reference proteome</keyword>
<feature type="transmembrane region" description="Helical" evidence="15">
    <location>
        <begin position="633"/>
        <end position="650"/>
    </location>
</feature>
<evidence type="ECO:0000256" key="1">
    <source>
        <dbReference type="ARBA" id="ARBA00004651"/>
    </source>
</evidence>
<keyword evidence="12 15" id="KW-1133">Transmembrane helix</keyword>
<dbReference type="InterPro" id="IPR044492">
    <property type="entry name" value="P_typ_ATPase_HD_dom"/>
</dbReference>
<dbReference type="SUPFAM" id="SSF81665">
    <property type="entry name" value="Calcium ATPase, transmembrane domain M"/>
    <property type="match status" value="1"/>
</dbReference>
<dbReference type="PRINTS" id="PR00119">
    <property type="entry name" value="CATATPASE"/>
</dbReference>
<feature type="domain" description="P-type ATPase A" evidence="16">
    <location>
        <begin position="182"/>
        <end position="282"/>
    </location>
</feature>
<dbReference type="eggNOG" id="COG2217">
    <property type="taxonomic scope" value="Bacteria"/>
</dbReference>
<dbReference type="PROSITE" id="PS00154">
    <property type="entry name" value="ATPASE_E1_E2"/>
    <property type="match status" value="1"/>
</dbReference>
<dbReference type="SFLD" id="SFLDG00002">
    <property type="entry name" value="C1.7:_P-type_atpase_like"/>
    <property type="match status" value="1"/>
</dbReference>
<evidence type="ECO:0000256" key="9">
    <source>
        <dbReference type="ARBA" id="ARBA00022840"/>
    </source>
</evidence>
<evidence type="ECO:0000256" key="8">
    <source>
        <dbReference type="ARBA" id="ARBA00022741"/>
    </source>
</evidence>
<comment type="subcellular location">
    <subcellularLocation>
        <location evidence="1">Cell membrane</location>
        <topology evidence="1">Multi-pass membrane protein</topology>
    </subcellularLocation>
</comment>
<dbReference type="InterPro" id="IPR008250">
    <property type="entry name" value="ATPase_P-typ_transduc_dom_A_sf"/>
</dbReference>
<keyword evidence="13" id="KW-0406">Ion transport</keyword>
<name>B9M1U5_GEODF</name>
<dbReference type="STRING" id="316067.Geob_0879"/>
<dbReference type="InterPro" id="IPR036412">
    <property type="entry name" value="HAD-like_sf"/>
</dbReference>
<dbReference type="InterPro" id="IPR023299">
    <property type="entry name" value="ATPase_P-typ_cyto_dom_N"/>
</dbReference>
<dbReference type="InterPro" id="IPR001757">
    <property type="entry name" value="P_typ_ATPase"/>
</dbReference>
<feature type="transmembrane region" description="Helical" evidence="15">
    <location>
        <begin position="57"/>
        <end position="77"/>
    </location>
</feature>
<dbReference type="GO" id="GO:0005886">
    <property type="term" value="C:plasma membrane"/>
    <property type="evidence" value="ECO:0007669"/>
    <property type="project" value="UniProtKB-SubCell"/>
</dbReference>
<keyword evidence="7 15" id="KW-0479">Metal-binding</keyword>
<dbReference type="GO" id="GO:0016887">
    <property type="term" value="F:ATP hydrolysis activity"/>
    <property type="evidence" value="ECO:0007669"/>
    <property type="project" value="InterPro"/>
</dbReference>
<dbReference type="Gene3D" id="3.40.50.1000">
    <property type="entry name" value="HAD superfamily/HAD-like"/>
    <property type="match status" value="1"/>
</dbReference>
<reference evidence="17 18" key="1">
    <citation type="submission" date="2009-01" db="EMBL/GenBank/DDBJ databases">
        <title>Complete sequence of Geobacter sp. FRC-32.</title>
        <authorList>
            <consortium name="US DOE Joint Genome Institute"/>
            <person name="Lucas S."/>
            <person name="Copeland A."/>
            <person name="Lapidus A."/>
            <person name="Glavina del Rio T."/>
            <person name="Dalin E."/>
            <person name="Tice H."/>
            <person name="Bruce D."/>
            <person name="Goodwin L."/>
            <person name="Pitluck S."/>
            <person name="Saunders E."/>
            <person name="Brettin T."/>
            <person name="Detter J.C."/>
            <person name="Han C."/>
            <person name="Larimer F."/>
            <person name="Land M."/>
            <person name="Hauser L."/>
            <person name="Kyrpides N."/>
            <person name="Ovchinnikova G."/>
            <person name="Kostka J."/>
            <person name="Richardson P."/>
        </authorList>
    </citation>
    <scope>NUCLEOTIDE SEQUENCE [LARGE SCALE GENOMIC DNA]</scope>
    <source>
        <strain evidence="18">DSM 22248 / JCM 15807 / FRC-32</strain>
    </source>
</reference>
<evidence type="ECO:0000256" key="15">
    <source>
        <dbReference type="RuleBase" id="RU362081"/>
    </source>
</evidence>
<dbReference type="Gene3D" id="2.70.150.10">
    <property type="entry name" value="Calcium-transporting ATPase, cytoplasmic transduction domain A"/>
    <property type="match status" value="1"/>
</dbReference>
<feature type="transmembrane region" description="Helical" evidence="15">
    <location>
        <begin position="298"/>
        <end position="320"/>
    </location>
</feature>
<evidence type="ECO:0000256" key="12">
    <source>
        <dbReference type="ARBA" id="ARBA00022989"/>
    </source>
</evidence>
<dbReference type="InterPro" id="IPR059000">
    <property type="entry name" value="ATPase_P-type_domA"/>
</dbReference>
<dbReference type="InterPro" id="IPR023298">
    <property type="entry name" value="ATPase_P-typ_TM_dom_sf"/>
</dbReference>
<dbReference type="SFLD" id="SFLDS00003">
    <property type="entry name" value="Haloacid_Dehalogenase"/>
    <property type="match status" value="1"/>
</dbReference>
<comment type="similarity">
    <text evidence="2 15">Belongs to the cation transport ATPase (P-type) (TC 3.A.3) family. Type IB subfamily.</text>
</comment>
<dbReference type="PANTHER" id="PTHR43520">
    <property type="entry name" value="ATP7, ISOFORM B"/>
    <property type="match status" value="1"/>
</dbReference>
<dbReference type="SUPFAM" id="SSF81653">
    <property type="entry name" value="Calcium ATPase, transduction domain A"/>
    <property type="match status" value="1"/>
</dbReference>
<dbReference type="Gene3D" id="3.40.1110.10">
    <property type="entry name" value="Calcium-transporting ATPase, cytoplasmic domain N"/>
    <property type="match status" value="1"/>
</dbReference>
<dbReference type="InterPro" id="IPR023214">
    <property type="entry name" value="HAD_sf"/>
</dbReference>
<evidence type="ECO:0000256" key="11">
    <source>
        <dbReference type="ARBA" id="ARBA00022967"/>
    </source>
</evidence>
<evidence type="ECO:0000256" key="13">
    <source>
        <dbReference type="ARBA" id="ARBA00023065"/>
    </source>
</evidence>
<keyword evidence="3" id="KW-0813">Transport</keyword>
<dbReference type="PANTHER" id="PTHR43520:SF5">
    <property type="entry name" value="CATION-TRANSPORTING P-TYPE ATPASE-RELATED"/>
    <property type="match status" value="1"/>
</dbReference>
<evidence type="ECO:0000256" key="4">
    <source>
        <dbReference type="ARBA" id="ARBA00022475"/>
    </source>
</evidence>
<keyword evidence="4 15" id="KW-1003">Cell membrane</keyword>
<dbReference type="NCBIfam" id="TIGR01511">
    <property type="entry name" value="ATPase-IB1_Cu"/>
    <property type="match status" value="1"/>
</dbReference>
<gene>
    <name evidence="17" type="ordered locus">Geob_0879</name>
</gene>
<dbReference type="HOGENOM" id="CLU_001771_11_2_7"/>
<keyword evidence="10" id="KW-0460">Magnesium</keyword>
<dbReference type="NCBIfam" id="TIGR01494">
    <property type="entry name" value="ATPase_P-type"/>
    <property type="match status" value="2"/>
</dbReference>
<proteinExistence type="inferred from homology"/>
<dbReference type="AlphaFoldDB" id="B9M1U5"/>
<dbReference type="GO" id="GO:0043682">
    <property type="term" value="F:P-type divalent copper transporter activity"/>
    <property type="evidence" value="ECO:0007669"/>
    <property type="project" value="TreeGrafter"/>
</dbReference>
<evidence type="ECO:0000256" key="6">
    <source>
        <dbReference type="ARBA" id="ARBA00022692"/>
    </source>
</evidence>
<sequence length="684" mass="71273">MSATAATEISPQVCAHCGLPIRQSLVQTGGAIFCCYACRLIAGIIGSRDGGDHAWNLLRLGFGALLAMNIMMLSLLLYSGSVETEIIPIFRWVMLALAMPAMAILLYPLVMGALQRKPGLDLLIVAGSITAFTVSTLNTVRAAGQVYFDTATMLPVLVTFGKIIEATAKRKAADLLHAMESLLPASALKIEKGTAVEVAIEQLHSGDLVLIRPGERIAVDGLIREGNTTVEEAAFTGEPLPVCRGPGERVLAGTVNGQGSLLVKTERAGKEVLLQRIVAMIQGAWQNPSPAERIAERAAGMFIVAVGLVALASLILWTLADNPLQGFLSALSVLVVACPCTMGIATPLATSLAIARAAAAGIVVRGSETMEQLGRTDLIFFDKTGTLTTNQPVLKDIIVFDPQLTEDQLLALLATLESASNHPLAGTIAAEAARRGLELGSPAAVNIKPGQGIDGLVKLNGESRMIIAGASPSFRQTVDAAGEEGFTAVDVMWDGQIRGRFLFEDSIRSDAAATVQKLATQKIASVLLSGDRLQAAAAVAAQTGIGSVEAPRNPGEKLSVVEQALGAGRKVAVVGDGVNDAAPLAAAQVGIALGSGLDLARQAGNVVLLSDRLMQIPWLIGLSRQTRRIIGQNFAWSFGYNAIALGAAAAGLLHPLLAAIAMVVSSLTVLANSLRISSFSGEEM</sequence>
<evidence type="ECO:0000256" key="14">
    <source>
        <dbReference type="ARBA" id="ARBA00023136"/>
    </source>
</evidence>
<dbReference type="RefSeq" id="WP_012645970.1">
    <property type="nucleotide sequence ID" value="NC_011979.1"/>
</dbReference>
<dbReference type="GO" id="GO:0055070">
    <property type="term" value="P:copper ion homeostasis"/>
    <property type="evidence" value="ECO:0007669"/>
    <property type="project" value="TreeGrafter"/>
</dbReference>
<keyword evidence="14 15" id="KW-0472">Membrane</keyword>
<keyword evidence="6 15" id="KW-0812">Transmembrane</keyword>
<feature type="transmembrane region" description="Helical" evidence="15">
    <location>
        <begin position="656"/>
        <end position="674"/>
    </location>
</feature>
<dbReference type="SFLD" id="SFLDF00027">
    <property type="entry name" value="p-type_atpase"/>
    <property type="match status" value="1"/>
</dbReference>
<feature type="transmembrane region" description="Helical" evidence="15">
    <location>
        <begin position="122"/>
        <end position="140"/>
    </location>
</feature>
<keyword evidence="11" id="KW-1278">Translocase</keyword>
<dbReference type="SUPFAM" id="SSF56784">
    <property type="entry name" value="HAD-like"/>
    <property type="match status" value="1"/>
</dbReference>
<dbReference type="InterPro" id="IPR027256">
    <property type="entry name" value="P-typ_ATPase_IB"/>
</dbReference>
<dbReference type="GO" id="GO:0005524">
    <property type="term" value="F:ATP binding"/>
    <property type="evidence" value="ECO:0007669"/>
    <property type="project" value="UniProtKB-UniRule"/>
</dbReference>
<evidence type="ECO:0000256" key="2">
    <source>
        <dbReference type="ARBA" id="ARBA00006024"/>
    </source>
</evidence>
<feature type="transmembrane region" description="Helical" evidence="15">
    <location>
        <begin position="89"/>
        <end position="110"/>
    </location>
</feature>
<evidence type="ECO:0000313" key="18">
    <source>
        <dbReference type="Proteomes" id="UP000007721"/>
    </source>
</evidence>
<evidence type="ECO:0000256" key="5">
    <source>
        <dbReference type="ARBA" id="ARBA00022553"/>
    </source>
</evidence>
<dbReference type="Proteomes" id="UP000007721">
    <property type="component" value="Chromosome"/>
</dbReference>
<dbReference type="OrthoDB" id="9759222at2"/>